<dbReference type="SUPFAM" id="SSF54928">
    <property type="entry name" value="RNA-binding domain, RBD"/>
    <property type="match status" value="2"/>
</dbReference>
<dbReference type="OrthoDB" id="6159137at2759"/>
<dbReference type="SMART" id="SM00360">
    <property type="entry name" value="RRM"/>
    <property type="match status" value="3"/>
</dbReference>
<dbReference type="AlphaFoldDB" id="A0A165BKB5"/>
<feature type="domain" description="RRM" evidence="3">
    <location>
        <begin position="248"/>
        <end position="330"/>
    </location>
</feature>
<organism evidence="4 5">
    <name type="scientific">Laetiporus sulphureus 93-53</name>
    <dbReference type="NCBI Taxonomy" id="1314785"/>
    <lineage>
        <taxon>Eukaryota</taxon>
        <taxon>Fungi</taxon>
        <taxon>Dikarya</taxon>
        <taxon>Basidiomycota</taxon>
        <taxon>Agaricomycotina</taxon>
        <taxon>Agaricomycetes</taxon>
        <taxon>Polyporales</taxon>
        <taxon>Laetiporus</taxon>
    </lineage>
</organism>
<reference evidence="4 5" key="1">
    <citation type="journal article" date="2016" name="Mol. Biol. Evol.">
        <title>Comparative Genomics of Early-Diverging Mushroom-Forming Fungi Provides Insights into the Origins of Lignocellulose Decay Capabilities.</title>
        <authorList>
            <person name="Nagy L.G."/>
            <person name="Riley R."/>
            <person name="Tritt A."/>
            <person name="Adam C."/>
            <person name="Daum C."/>
            <person name="Floudas D."/>
            <person name="Sun H."/>
            <person name="Yadav J.S."/>
            <person name="Pangilinan J."/>
            <person name="Larsson K.H."/>
            <person name="Matsuura K."/>
            <person name="Barry K."/>
            <person name="Labutti K."/>
            <person name="Kuo R."/>
            <person name="Ohm R.A."/>
            <person name="Bhattacharya S.S."/>
            <person name="Shirouzu T."/>
            <person name="Yoshinaga Y."/>
            <person name="Martin F.M."/>
            <person name="Grigoriev I.V."/>
            <person name="Hibbett D.S."/>
        </authorList>
    </citation>
    <scope>NUCLEOTIDE SEQUENCE [LARGE SCALE GENOMIC DNA]</scope>
    <source>
        <strain evidence="4 5">93-53</strain>
    </source>
</reference>
<evidence type="ECO:0000256" key="1">
    <source>
        <dbReference type="ARBA" id="ARBA00022884"/>
    </source>
</evidence>
<gene>
    <name evidence="4" type="ORF">LAESUDRAFT_739252</name>
</gene>
<name>A0A165BKB5_9APHY</name>
<keyword evidence="5" id="KW-1185">Reference proteome</keyword>
<dbReference type="STRING" id="1314785.A0A165BKB5"/>
<evidence type="ECO:0000259" key="3">
    <source>
        <dbReference type="PROSITE" id="PS50102"/>
    </source>
</evidence>
<dbReference type="GO" id="GO:0005634">
    <property type="term" value="C:nucleus"/>
    <property type="evidence" value="ECO:0007669"/>
    <property type="project" value="TreeGrafter"/>
</dbReference>
<evidence type="ECO:0000256" key="2">
    <source>
        <dbReference type="PROSITE-ProRule" id="PRU00176"/>
    </source>
</evidence>
<dbReference type="PROSITE" id="PS50102">
    <property type="entry name" value="RRM"/>
    <property type="match status" value="3"/>
</dbReference>
<dbReference type="Proteomes" id="UP000076871">
    <property type="component" value="Unassembled WGS sequence"/>
</dbReference>
<dbReference type="InterPro" id="IPR012677">
    <property type="entry name" value="Nucleotide-bd_a/b_plait_sf"/>
</dbReference>
<dbReference type="InterPro" id="IPR050502">
    <property type="entry name" value="Euk_RNA-bind_prot"/>
</dbReference>
<sequence>MTVNQNPVFKFNREMMLAVKVENIAESASKQDVVDLFNTLIGEVRRCDEAVESGRRVLVMTFSSYDAAKKALCMSGYTIAGVPLTVTPSSSGDSNHGGKQGRQSDDRRNLYVLGLPFDLTKPEFIEIFSRYGTVSHAVILATVDNASRRRGFVVMSTHSEARRAMDALSRKEIKGHTIDVSWAVVQRSQGFLDGGDRTSMLSSQSPCPSPPPFEFSVVRSNPPSGKVSMCSTPIPERAPLSLIAAHPASLLVVNLPSVLFSQLTDLYPLFCPYGDIKKLEIVDPDTASAPSGDISVIVEYANVAQARDARNALHGQMYSNNPVKVEFMQLDAGSAPFGSNLSNTKDVKAGLNPHAAPFIAPAGLPQDTVLAPVAQLYSHVNADQNRIAGAIPSGLLAVNPYALSPYATPGSLYTHLYVPIAGTIRPSSAPSPYVLIMHH</sequence>
<evidence type="ECO:0000313" key="4">
    <source>
        <dbReference type="EMBL" id="KZT01213.1"/>
    </source>
</evidence>
<feature type="domain" description="RRM" evidence="3">
    <location>
        <begin position="108"/>
        <end position="185"/>
    </location>
</feature>
<accession>A0A165BKB5</accession>
<dbReference type="GeneID" id="63828019"/>
<dbReference type="InterPro" id="IPR000504">
    <property type="entry name" value="RRM_dom"/>
</dbReference>
<dbReference type="InterPro" id="IPR035979">
    <property type="entry name" value="RBD_domain_sf"/>
</dbReference>
<dbReference type="GO" id="GO:0003729">
    <property type="term" value="F:mRNA binding"/>
    <property type="evidence" value="ECO:0007669"/>
    <property type="project" value="TreeGrafter"/>
</dbReference>
<protein>
    <recommendedName>
        <fullName evidence="3">RRM domain-containing protein</fullName>
    </recommendedName>
</protein>
<dbReference type="RefSeq" id="XP_040758953.1">
    <property type="nucleotide sequence ID" value="XM_040910990.1"/>
</dbReference>
<dbReference type="PANTHER" id="PTHR48025:SF1">
    <property type="entry name" value="RRM DOMAIN-CONTAINING PROTEIN"/>
    <property type="match status" value="1"/>
</dbReference>
<dbReference type="CDD" id="cd00590">
    <property type="entry name" value="RRM_SF"/>
    <property type="match status" value="2"/>
</dbReference>
<evidence type="ECO:0000313" key="5">
    <source>
        <dbReference type="Proteomes" id="UP000076871"/>
    </source>
</evidence>
<keyword evidence="1 2" id="KW-0694">RNA-binding</keyword>
<dbReference type="PANTHER" id="PTHR48025">
    <property type="entry name" value="OS02G0815200 PROTEIN"/>
    <property type="match status" value="1"/>
</dbReference>
<dbReference type="InParanoid" id="A0A165BKB5"/>
<dbReference type="EMBL" id="KV427668">
    <property type="protein sequence ID" value="KZT01213.1"/>
    <property type="molecule type" value="Genomic_DNA"/>
</dbReference>
<proteinExistence type="predicted"/>
<feature type="domain" description="RRM" evidence="3">
    <location>
        <begin position="17"/>
        <end position="91"/>
    </location>
</feature>
<dbReference type="Gene3D" id="3.30.70.330">
    <property type="match status" value="3"/>
</dbReference>
<dbReference type="Pfam" id="PF00076">
    <property type="entry name" value="RRM_1"/>
    <property type="match status" value="2"/>
</dbReference>